<name>A0A1I7XT24_HETBA</name>
<proteinExistence type="predicted"/>
<protein>
    <submittedName>
        <fullName evidence="2">DUF4912 domain-containing protein</fullName>
    </submittedName>
</protein>
<dbReference type="WBParaSite" id="Hba_20894">
    <property type="protein sequence ID" value="Hba_20894"/>
    <property type="gene ID" value="Hba_20894"/>
</dbReference>
<keyword evidence="1" id="KW-1185">Reference proteome</keyword>
<sequence length="67" mass="7812">MKFNLDGPDGCHFYWRDLRKEPRHFSTRNFGGESVMALNSLYNKIMSSLMGDKAARRLKNNDVDIMD</sequence>
<accession>A0A1I7XT24</accession>
<reference evidence="2" key="1">
    <citation type="submission" date="2016-11" db="UniProtKB">
        <authorList>
            <consortium name="WormBaseParasite"/>
        </authorList>
    </citation>
    <scope>IDENTIFICATION</scope>
</reference>
<dbReference type="Proteomes" id="UP000095283">
    <property type="component" value="Unplaced"/>
</dbReference>
<dbReference type="AlphaFoldDB" id="A0A1I7XT24"/>
<evidence type="ECO:0000313" key="2">
    <source>
        <dbReference type="WBParaSite" id="Hba_20894"/>
    </source>
</evidence>
<evidence type="ECO:0000313" key="1">
    <source>
        <dbReference type="Proteomes" id="UP000095283"/>
    </source>
</evidence>
<organism evidence="1 2">
    <name type="scientific">Heterorhabditis bacteriophora</name>
    <name type="common">Entomopathogenic nematode worm</name>
    <dbReference type="NCBI Taxonomy" id="37862"/>
    <lineage>
        <taxon>Eukaryota</taxon>
        <taxon>Metazoa</taxon>
        <taxon>Ecdysozoa</taxon>
        <taxon>Nematoda</taxon>
        <taxon>Chromadorea</taxon>
        <taxon>Rhabditida</taxon>
        <taxon>Rhabditina</taxon>
        <taxon>Rhabditomorpha</taxon>
        <taxon>Strongyloidea</taxon>
        <taxon>Heterorhabditidae</taxon>
        <taxon>Heterorhabditis</taxon>
    </lineage>
</organism>